<dbReference type="OrthoDB" id="3450745at2759"/>
<dbReference type="HOGENOM" id="CLU_108995_0_0_1"/>
<proteinExistence type="predicted"/>
<evidence type="ECO:0000313" key="2">
    <source>
        <dbReference type="EMBL" id="EEP76187.1"/>
    </source>
</evidence>
<feature type="signal peptide" evidence="1">
    <location>
        <begin position="1"/>
        <end position="19"/>
    </location>
</feature>
<evidence type="ECO:0000313" key="3">
    <source>
        <dbReference type="Proteomes" id="UP000002058"/>
    </source>
</evidence>
<evidence type="ECO:0000256" key="1">
    <source>
        <dbReference type="SAM" id="SignalP"/>
    </source>
</evidence>
<dbReference type="OMA" id="GFHESAM"/>
<gene>
    <name evidence="2" type="ORF">UREG_01036</name>
</gene>
<dbReference type="InParanoid" id="C4JFV6"/>
<name>C4JFV6_UNCRE</name>
<dbReference type="RefSeq" id="XP_002541520.1">
    <property type="nucleotide sequence ID" value="XM_002541474.1"/>
</dbReference>
<dbReference type="AlphaFoldDB" id="C4JFV6"/>
<organism evidence="2 3">
    <name type="scientific">Uncinocarpus reesii (strain UAMH 1704)</name>
    <dbReference type="NCBI Taxonomy" id="336963"/>
    <lineage>
        <taxon>Eukaryota</taxon>
        <taxon>Fungi</taxon>
        <taxon>Dikarya</taxon>
        <taxon>Ascomycota</taxon>
        <taxon>Pezizomycotina</taxon>
        <taxon>Eurotiomycetes</taxon>
        <taxon>Eurotiomycetidae</taxon>
        <taxon>Onygenales</taxon>
        <taxon>Onygenaceae</taxon>
        <taxon>Uncinocarpus</taxon>
    </lineage>
</organism>
<dbReference type="eggNOG" id="ENOG502T9Z1">
    <property type="taxonomic scope" value="Eukaryota"/>
</dbReference>
<protein>
    <submittedName>
        <fullName evidence="2">Uncharacterized protein</fullName>
    </submittedName>
</protein>
<dbReference type="KEGG" id="ure:UREG_01036"/>
<sequence>MKFSAFFAAVALLGQTTLATSLPRCSPYSHTPCKCPPGTDYSESVTFSVIGANAKDVEALMNDYYECGWLGALPWKTQGPNNRPHVSIRTTEFPTPIGVYNVSEILNEYRVKRDGSFIQKFEQLPSTVPLEYHDGSGSFSGYWVTLEATSIFKYETLVRWSIYACETGHARNFAKFHEIALANATSILESRGVIHGINVDPVSVQEF</sequence>
<dbReference type="EMBL" id="CH476615">
    <property type="protein sequence ID" value="EEP76187.1"/>
    <property type="molecule type" value="Genomic_DNA"/>
</dbReference>
<keyword evidence="1" id="KW-0732">Signal</keyword>
<dbReference type="VEuPathDB" id="FungiDB:UREG_01036"/>
<reference evidence="3" key="1">
    <citation type="journal article" date="2009" name="Genome Res.">
        <title>Comparative genomic analyses of the human fungal pathogens Coccidioides and their relatives.</title>
        <authorList>
            <person name="Sharpton T.J."/>
            <person name="Stajich J.E."/>
            <person name="Rounsley S.D."/>
            <person name="Gardner M.J."/>
            <person name="Wortman J.R."/>
            <person name="Jordar V.S."/>
            <person name="Maiti R."/>
            <person name="Kodira C.D."/>
            <person name="Neafsey D.E."/>
            <person name="Zeng Q."/>
            <person name="Hung C.-Y."/>
            <person name="McMahan C."/>
            <person name="Muszewska A."/>
            <person name="Grynberg M."/>
            <person name="Mandel M.A."/>
            <person name="Kellner E.M."/>
            <person name="Barker B.M."/>
            <person name="Galgiani J.N."/>
            <person name="Orbach M.J."/>
            <person name="Kirkland T.N."/>
            <person name="Cole G.T."/>
            <person name="Henn M.R."/>
            <person name="Birren B.W."/>
            <person name="Taylor J.W."/>
        </authorList>
    </citation>
    <scope>NUCLEOTIDE SEQUENCE [LARGE SCALE GENOMIC DNA]</scope>
    <source>
        <strain evidence="3">UAMH 1704</strain>
    </source>
</reference>
<keyword evidence="3" id="KW-1185">Reference proteome</keyword>
<feature type="chain" id="PRO_5002939246" evidence="1">
    <location>
        <begin position="20"/>
        <end position="207"/>
    </location>
</feature>
<accession>C4JFV6</accession>
<dbReference type="GeneID" id="8438240"/>
<dbReference type="Proteomes" id="UP000002058">
    <property type="component" value="Unassembled WGS sequence"/>
</dbReference>